<name>W2NLF7_PHYNI</name>
<dbReference type="Proteomes" id="UP000054532">
    <property type="component" value="Unassembled WGS sequence"/>
</dbReference>
<evidence type="ECO:0000313" key="2">
    <source>
        <dbReference type="EMBL" id="ETM49385.1"/>
    </source>
</evidence>
<feature type="transmembrane region" description="Helical" evidence="1">
    <location>
        <begin position="866"/>
        <end position="899"/>
    </location>
</feature>
<dbReference type="VEuPathDB" id="FungiDB:PPTG_20956"/>
<feature type="transmembrane region" description="Helical" evidence="1">
    <location>
        <begin position="34"/>
        <end position="51"/>
    </location>
</feature>
<accession>W2NLF7</accession>
<evidence type="ECO:0000256" key="1">
    <source>
        <dbReference type="SAM" id="Phobius"/>
    </source>
</evidence>
<keyword evidence="1" id="KW-1133">Transmembrane helix</keyword>
<keyword evidence="1" id="KW-0812">Transmembrane</keyword>
<protein>
    <submittedName>
        <fullName evidence="2">Uncharacterized protein</fullName>
    </submittedName>
</protein>
<keyword evidence="1" id="KW-0472">Membrane</keyword>
<dbReference type="PANTHER" id="PTHR46366">
    <property type="entry name" value="PRO-APOPTOTIC SERINE PROTEASE NMA111"/>
    <property type="match status" value="1"/>
</dbReference>
<gene>
    <name evidence="2" type="ORF">L914_06324</name>
</gene>
<feature type="transmembrane region" description="Helical" evidence="1">
    <location>
        <begin position="207"/>
        <end position="224"/>
    </location>
</feature>
<organism evidence="2">
    <name type="scientific">Phytophthora nicotianae</name>
    <name type="common">Potato buckeye rot agent</name>
    <name type="synonym">Phytophthora parasitica</name>
    <dbReference type="NCBI Taxonomy" id="4792"/>
    <lineage>
        <taxon>Eukaryota</taxon>
        <taxon>Sar</taxon>
        <taxon>Stramenopiles</taxon>
        <taxon>Oomycota</taxon>
        <taxon>Peronosporomycetes</taxon>
        <taxon>Peronosporales</taxon>
        <taxon>Peronosporaceae</taxon>
        <taxon>Phytophthora</taxon>
    </lineage>
</organism>
<proteinExistence type="predicted"/>
<feature type="transmembrane region" description="Helical" evidence="1">
    <location>
        <begin position="825"/>
        <end position="846"/>
    </location>
</feature>
<dbReference type="PANTHER" id="PTHR46366:SF1">
    <property type="entry name" value="PDZ DOMAIN-CONTAINING PROTEIN C1685.05"/>
    <property type="match status" value="1"/>
</dbReference>
<sequence length="1044" mass="117442">MTKVKAHIIPSHAAGPGLQATTGTRGFQISSRKMLLLVWLVMGVLPMTLQIRSYAKFVTPHKITARLVVPDEGISETSDVWKFCPVKEWYAAGVYWNMMPTHYFQREDGILCHYVIPQYNVHGNYFVGNQTTMPFHTSPEDCANESYPFEHYFYHGSIGFYSLYGEVKGTYCPKYDTAYVLVGGLGTFDINGPPLASDDGGHGYRRSYWYAFAVAVWIIVRCWILRRSYVVCSRFARSSDHIYKTMGLQDAMVFVHESMRLSAHGANNYHRLGLAYLLVEGLMSDLFLLTTQEGMLGRLQCISLGYNLAGIMSMLFEMIETMHWLGETNRCFLRRVLFNHETVLVGELLCAAAMQYYVSSLNRSSLKEWRPAAEEVSYYVMSLAGHGIIVVGCVLVIICSRVIGAVGFVRWKFGSLAPLSAPCCVDTVLGVRSKLILLGGYAWDNGNLYYKICTLRAFGLLKVVEEDGKEYLAIHKLHWFAIPKDYVVVIGSLLGSKVVPCDERPSVGTMSAFGRMIGGKASDTGNRQRIAGPLFLQIKGYVQFVTPHKISQNLITPVAGDKKDADLHKACPVNELFMAGAYWNVAPTHYYYVTDGVLCHFVMPQYNLHGNYFLGNTTVEPYTTTPASCSNHSFAFANYFYHGSIGYYSFYAEGEGTFCFLDNTAYDIVKGVGTLDINGAPLANDKGQIGYLKSYWYALAGSTLVLIRCWVLRRSYISCKRFAKHCDEMSEPVRFQDAFVYVQESMRLSAHGANNYQRGILLFLLLDQGLMSDLFLLITQEGLVGRIQCISLGYNLAGLMSMLFEMVESMNWISEKARVLVKRLLFNYETALIGELITAAVMQYYLTTLNRSGLRDTESEAETVSYYVMSLVGHGIIALGCVFVIVCTRSLGAVAFVLWRFGTLQVFFKPCSVDATLGVRYKLIFLNGYIWENGKLFYKVSSLKAFGLLRMVEGDGSEFLVYTKLRWRAIPRNYLYVCGRVLNENVRPCDERPCSGIVTLFDRALGGDIEDIHLNQSRRVSGKNGTSTNFKYLTSDIFIKSTFY</sequence>
<dbReference type="AlphaFoldDB" id="W2NLF7"/>
<dbReference type="EMBL" id="KI692187">
    <property type="protein sequence ID" value="ETM49385.1"/>
    <property type="molecule type" value="Genomic_DNA"/>
</dbReference>
<feature type="transmembrane region" description="Helical" evidence="1">
    <location>
        <begin position="378"/>
        <end position="403"/>
    </location>
</feature>
<reference evidence="2" key="1">
    <citation type="submission" date="2013-11" db="EMBL/GenBank/DDBJ databases">
        <title>The Genome Sequence of Phytophthora parasitica IAC_01/95.</title>
        <authorList>
            <consortium name="The Broad Institute Genomics Platform"/>
            <person name="Russ C."/>
            <person name="Tyler B."/>
            <person name="Panabieres F."/>
            <person name="Shan W."/>
            <person name="Tripathy S."/>
            <person name="Grunwald N."/>
            <person name="Machado M."/>
            <person name="Johnson C.S."/>
            <person name="Arredondo F."/>
            <person name="Hong C."/>
            <person name="Coffey M."/>
            <person name="Young S.K."/>
            <person name="Zeng Q."/>
            <person name="Gargeya S."/>
            <person name="Fitzgerald M."/>
            <person name="Abouelleil A."/>
            <person name="Alvarado L."/>
            <person name="Chapman S.B."/>
            <person name="Gainer-Dewar J."/>
            <person name="Goldberg J."/>
            <person name="Griggs A."/>
            <person name="Gujja S."/>
            <person name="Hansen M."/>
            <person name="Howarth C."/>
            <person name="Imamovic A."/>
            <person name="Ireland A."/>
            <person name="Larimer J."/>
            <person name="McCowan C."/>
            <person name="Murphy C."/>
            <person name="Pearson M."/>
            <person name="Poon T.W."/>
            <person name="Priest M."/>
            <person name="Roberts A."/>
            <person name="Saif S."/>
            <person name="Shea T."/>
            <person name="Sykes S."/>
            <person name="Wortman J."/>
            <person name="Nusbaum C."/>
            <person name="Birren B."/>
        </authorList>
    </citation>
    <scope>NUCLEOTIDE SEQUENCE [LARGE SCALE GENOMIC DNA]</scope>
    <source>
        <strain evidence="2">IAC_01/95</strain>
    </source>
</reference>